<gene>
    <name evidence="1" type="ORF">GMARGA_LOCUS13368</name>
</gene>
<proteinExistence type="predicted"/>
<dbReference type="EMBL" id="CAJVQB010008448">
    <property type="protein sequence ID" value="CAG8719048.1"/>
    <property type="molecule type" value="Genomic_DNA"/>
</dbReference>
<keyword evidence="2" id="KW-1185">Reference proteome</keyword>
<name>A0ABN7V248_GIGMA</name>
<organism evidence="1 2">
    <name type="scientific">Gigaspora margarita</name>
    <dbReference type="NCBI Taxonomy" id="4874"/>
    <lineage>
        <taxon>Eukaryota</taxon>
        <taxon>Fungi</taxon>
        <taxon>Fungi incertae sedis</taxon>
        <taxon>Mucoromycota</taxon>
        <taxon>Glomeromycotina</taxon>
        <taxon>Glomeromycetes</taxon>
        <taxon>Diversisporales</taxon>
        <taxon>Gigasporaceae</taxon>
        <taxon>Gigaspora</taxon>
    </lineage>
</organism>
<feature type="non-terminal residue" evidence="1">
    <location>
        <position position="1"/>
    </location>
</feature>
<dbReference type="Proteomes" id="UP000789901">
    <property type="component" value="Unassembled WGS sequence"/>
</dbReference>
<accession>A0ABN7V248</accession>
<comment type="caution">
    <text evidence="1">The sequence shown here is derived from an EMBL/GenBank/DDBJ whole genome shotgun (WGS) entry which is preliminary data.</text>
</comment>
<evidence type="ECO:0000313" key="1">
    <source>
        <dbReference type="EMBL" id="CAG8719048.1"/>
    </source>
</evidence>
<protein>
    <submittedName>
        <fullName evidence="1">33908_t:CDS:1</fullName>
    </submittedName>
</protein>
<sequence>IFEDGTVVDVEIVAIVDDVGGTVGDIEAATTIDDVGDTFNIEAATTIIASVDNIGSFAAIVVSDIIGYY</sequence>
<reference evidence="1 2" key="1">
    <citation type="submission" date="2021-06" db="EMBL/GenBank/DDBJ databases">
        <authorList>
            <person name="Kallberg Y."/>
            <person name="Tangrot J."/>
            <person name="Rosling A."/>
        </authorList>
    </citation>
    <scope>NUCLEOTIDE SEQUENCE [LARGE SCALE GENOMIC DNA]</scope>
    <source>
        <strain evidence="1 2">120-4 pot B 10/14</strain>
    </source>
</reference>
<evidence type="ECO:0000313" key="2">
    <source>
        <dbReference type="Proteomes" id="UP000789901"/>
    </source>
</evidence>